<dbReference type="AlphaFoldDB" id="A0A2S5GE03"/>
<accession>A0A2S5GE03</accession>
<reference evidence="1 2" key="1">
    <citation type="submission" date="2018-02" db="EMBL/GenBank/DDBJ databases">
        <title>Jeotgalibacillus proteolyticum sp. nov. a protease producing bacterium isolated from ocean sediments of Laizhou Bay.</title>
        <authorList>
            <person name="Li Y."/>
        </authorList>
    </citation>
    <scope>NUCLEOTIDE SEQUENCE [LARGE SCALE GENOMIC DNA]</scope>
    <source>
        <strain evidence="1 2">22-7</strain>
    </source>
</reference>
<dbReference type="EMBL" id="PREZ01000002">
    <property type="protein sequence ID" value="PPA71219.1"/>
    <property type="molecule type" value="Genomic_DNA"/>
</dbReference>
<evidence type="ECO:0000313" key="2">
    <source>
        <dbReference type="Proteomes" id="UP000239047"/>
    </source>
</evidence>
<organism evidence="1 2">
    <name type="scientific">Jeotgalibacillus proteolyticus</name>
    <dbReference type="NCBI Taxonomy" id="2082395"/>
    <lineage>
        <taxon>Bacteria</taxon>
        <taxon>Bacillati</taxon>
        <taxon>Bacillota</taxon>
        <taxon>Bacilli</taxon>
        <taxon>Bacillales</taxon>
        <taxon>Caryophanaceae</taxon>
        <taxon>Jeotgalibacillus</taxon>
    </lineage>
</organism>
<comment type="caution">
    <text evidence="1">The sequence shown here is derived from an EMBL/GenBank/DDBJ whole genome shotgun (WGS) entry which is preliminary data.</text>
</comment>
<proteinExistence type="predicted"/>
<gene>
    <name evidence="1" type="ORF">C4B60_03895</name>
</gene>
<dbReference type="OrthoDB" id="2377175at2"/>
<dbReference type="Proteomes" id="UP000239047">
    <property type="component" value="Unassembled WGS sequence"/>
</dbReference>
<sequence length="62" mass="7300">MGKDFHACATCIHFEADKKESGMLYRCSRLGYETKPEYKFSCWEPKPHIKELMKKQKEGELS</sequence>
<dbReference type="RefSeq" id="WP_104056710.1">
    <property type="nucleotide sequence ID" value="NZ_PREZ01000002.1"/>
</dbReference>
<name>A0A2S5GE03_9BACL</name>
<keyword evidence="2" id="KW-1185">Reference proteome</keyword>
<evidence type="ECO:0000313" key="1">
    <source>
        <dbReference type="EMBL" id="PPA71219.1"/>
    </source>
</evidence>
<protein>
    <submittedName>
        <fullName evidence="1">Uncharacterized protein</fullName>
    </submittedName>
</protein>